<feature type="compositionally biased region" description="Low complexity" evidence="1">
    <location>
        <begin position="274"/>
        <end position="297"/>
    </location>
</feature>
<comment type="caution">
    <text evidence="2">The sequence shown here is derived from an EMBL/GenBank/DDBJ whole genome shotgun (WGS) entry which is preliminary data.</text>
</comment>
<evidence type="ECO:0000313" key="3">
    <source>
        <dbReference type="Proteomes" id="UP000439994"/>
    </source>
</evidence>
<keyword evidence="3" id="KW-1185">Reference proteome</keyword>
<dbReference type="AlphaFoldDB" id="A0A6N8FD08"/>
<feature type="compositionally biased region" description="Polar residues" evidence="1">
    <location>
        <begin position="93"/>
        <end position="102"/>
    </location>
</feature>
<gene>
    <name evidence="2" type="ORF">GNP35_13785</name>
</gene>
<feature type="compositionally biased region" description="Basic and acidic residues" evidence="1">
    <location>
        <begin position="243"/>
        <end position="253"/>
    </location>
</feature>
<dbReference type="Proteomes" id="UP000439994">
    <property type="component" value="Unassembled WGS sequence"/>
</dbReference>
<feature type="region of interest" description="Disordered" evidence="1">
    <location>
        <begin position="39"/>
        <end position="153"/>
    </location>
</feature>
<evidence type="ECO:0008006" key="4">
    <source>
        <dbReference type="Google" id="ProtNLM"/>
    </source>
</evidence>
<reference evidence="2 3" key="1">
    <citation type="submission" date="2019-11" db="EMBL/GenBank/DDBJ databases">
        <title>P. haliotis isolates from Z. marina roots.</title>
        <authorList>
            <person name="Cohen M."/>
            <person name="Jospin G."/>
            <person name="Eisen J.A."/>
            <person name="Coil D.A."/>
        </authorList>
    </citation>
    <scope>NUCLEOTIDE SEQUENCE [LARGE SCALE GENOMIC DNA]</scope>
    <source>
        <strain evidence="2 3">UCD-MCMsp1aY</strain>
    </source>
</reference>
<organism evidence="2 3">
    <name type="scientific">Psychrosphaera haliotis</name>
    <dbReference type="NCBI Taxonomy" id="555083"/>
    <lineage>
        <taxon>Bacteria</taxon>
        <taxon>Pseudomonadati</taxon>
        <taxon>Pseudomonadota</taxon>
        <taxon>Gammaproteobacteria</taxon>
        <taxon>Alteromonadales</taxon>
        <taxon>Pseudoalteromonadaceae</taxon>
        <taxon>Psychrosphaera</taxon>
    </lineage>
</organism>
<dbReference type="OrthoDB" id="9812722at2"/>
<dbReference type="InterPro" id="IPR021973">
    <property type="entry name" value="SprA-related"/>
</dbReference>
<evidence type="ECO:0000313" key="2">
    <source>
        <dbReference type="EMBL" id="MUH73459.1"/>
    </source>
</evidence>
<evidence type="ECO:0000256" key="1">
    <source>
        <dbReference type="SAM" id="MobiDB-lite"/>
    </source>
</evidence>
<dbReference type="RefSeq" id="WP_155696748.1">
    <property type="nucleotide sequence ID" value="NZ_WOCD01000005.1"/>
</dbReference>
<accession>A0A6N8FD08</accession>
<sequence length="329" mass="34938">MSLNIPPHIPQVVVNASVPSTEALVRSNAIKEVVPAAVKVEANVPQKSRDQEARSPITEDVTYERISPQSNKVIPDDPQGGEQGNQNQESNGTPSDQEQPDNAASDDPSDITNAVKGESSDESAQSDESKKADEQQRQQELSEIQQLSARDMEVRNHELAHAAVGGSYAGAPSYEYQTGPDGKKYAVGGEVSIDVSKGATPQETIEKMQTVKAAALAPAEPSSQDRKVAAEASQNIAEARVELVRESEQKRQDAAASVKSSFDQAVDDGATSPTGSQSGTENNSSNSSQSYSSNVESAQLQKASSVIAQRYNTSYVEETDPSSQFTAVA</sequence>
<feature type="region of interest" description="Disordered" evidence="1">
    <location>
        <begin position="214"/>
        <end position="233"/>
    </location>
</feature>
<feature type="compositionally biased region" description="Low complexity" evidence="1">
    <location>
        <begin position="138"/>
        <end position="148"/>
    </location>
</feature>
<dbReference type="Pfam" id="PF12118">
    <property type="entry name" value="SprA-related"/>
    <property type="match status" value="1"/>
</dbReference>
<protein>
    <recommendedName>
        <fullName evidence="4">Catalase</fullName>
    </recommendedName>
</protein>
<name>A0A6N8FD08_9GAMM</name>
<feature type="compositionally biased region" description="Basic and acidic residues" evidence="1">
    <location>
        <begin position="127"/>
        <end position="137"/>
    </location>
</feature>
<feature type="region of interest" description="Disordered" evidence="1">
    <location>
        <begin position="243"/>
        <end position="299"/>
    </location>
</feature>
<proteinExistence type="predicted"/>
<dbReference type="EMBL" id="WOCD01000005">
    <property type="protein sequence ID" value="MUH73459.1"/>
    <property type="molecule type" value="Genomic_DNA"/>
</dbReference>